<evidence type="ECO:0000256" key="2">
    <source>
        <dbReference type="PROSITE-ProRule" id="PRU00335"/>
    </source>
</evidence>
<dbReference type="PROSITE" id="PS01081">
    <property type="entry name" value="HTH_TETR_1"/>
    <property type="match status" value="1"/>
</dbReference>
<sequence length="200" mass="22987">MSQTTPPLDPRVRRTRQFLQNAFRELLREKSIESISIQEITGRAMINRATFYDHFTDKYALMDSIVREQFQREIAAYLPPNPGWNRHSLQALVRGIFLALQELHQECNLGEVRFATLSKQAVQQELAALIHGWLKTAKRLPMSQGVRPELIASTISWALFGLVEEWRHGELPLSADEMTHQFLLVMTEGLAHLAPNFLPE</sequence>
<gene>
    <name evidence="4" type="ORF">KSX_55790</name>
</gene>
<dbReference type="SUPFAM" id="SSF46689">
    <property type="entry name" value="Homeodomain-like"/>
    <property type="match status" value="1"/>
</dbReference>
<proteinExistence type="predicted"/>
<dbReference type="InterPro" id="IPR023772">
    <property type="entry name" value="DNA-bd_HTH_TetR-type_CS"/>
</dbReference>
<dbReference type="PANTHER" id="PTHR43479">
    <property type="entry name" value="ACREF/ENVCD OPERON REPRESSOR-RELATED"/>
    <property type="match status" value="1"/>
</dbReference>
<accession>A0A8J3I4M9</accession>
<keyword evidence="5" id="KW-1185">Reference proteome</keyword>
<dbReference type="PANTHER" id="PTHR43479:SF7">
    <property type="entry name" value="TETR-FAMILY TRANSCRIPTIONAL REGULATOR"/>
    <property type="match status" value="1"/>
</dbReference>
<dbReference type="GO" id="GO:0003677">
    <property type="term" value="F:DNA binding"/>
    <property type="evidence" value="ECO:0007669"/>
    <property type="project" value="UniProtKB-UniRule"/>
</dbReference>
<dbReference type="PROSITE" id="PS50977">
    <property type="entry name" value="HTH_TETR_2"/>
    <property type="match status" value="1"/>
</dbReference>
<evidence type="ECO:0000256" key="1">
    <source>
        <dbReference type="ARBA" id="ARBA00023125"/>
    </source>
</evidence>
<keyword evidence="1 2" id="KW-0238">DNA-binding</keyword>
<protein>
    <recommendedName>
        <fullName evidence="3">HTH tetR-type domain-containing protein</fullName>
    </recommendedName>
</protein>
<dbReference type="InterPro" id="IPR009057">
    <property type="entry name" value="Homeodomain-like_sf"/>
</dbReference>
<evidence type="ECO:0000313" key="4">
    <source>
        <dbReference type="EMBL" id="GHO47416.1"/>
    </source>
</evidence>
<dbReference type="AlphaFoldDB" id="A0A8J3I4M9"/>
<evidence type="ECO:0000313" key="5">
    <source>
        <dbReference type="Proteomes" id="UP000612362"/>
    </source>
</evidence>
<dbReference type="EMBL" id="BNJF01000003">
    <property type="protein sequence ID" value="GHO47416.1"/>
    <property type="molecule type" value="Genomic_DNA"/>
</dbReference>
<organism evidence="4 5">
    <name type="scientific">Ktedonospora formicarum</name>
    <dbReference type="NCBI Taxonomy" id="2778364"/>
    <lineage>
        <taxon>Bacteria</taxon>
        <taxon>Bacillati</taxon>
        <taxon>Chloroflexota</taxon>
        <taxon>Ktedonobacteria</taxon>
        <taxon>Ktedonobacterales</taxon>
        <taxon>Ktedonobacteraceae</taxon>
        <taxon>Ktedonospora</taxon>
    </lineage>
</organism>
<evidence type="ECO:0000259" key="3">
    <source>
        <dbReference type="PROSITE" id="PS50977"/>
    </source>
</evidence>
<comment type="caution">
    <text evidence="4">The sequence shown here is derived from an EMBL/GenBank/DDBJ whole genome shotgun (WGS) entry which is preliminary data.</text>
</comment>
<dbReference type="Proteomes" id="UP000612362">
    <property type="component" value="Unassembled WGS sequence"/>
</dbReference>
<dbReference type="RefSeq" id="WP_220196714.1">
    <property type="nucleotide sequence ID" value="NZ_BNJF01000003.1"/>
</dbReference>
<name>A0A8J3I4M9_9CHLR</name>
<reference evidence="4" key="1">
    <citation type="submission" date="2020-10" db="EMBL/GenBank/DDBJ databases">
        <title>Taxonomic study of unclassified bacteria belonging to the class Ktedonobacteria.</title>
        <authorList>
            <person name="Yabe S."/>
            <person name="Wang C.M."/>
            <person name="Zheng Y."/>
            <person name="Sakai Y."/>
            <person name="Cavaletti L."/>
            <person name="Monciardini P."/>
            <person name="Donadio S."/>
        </authorList>
    </citation>
    <scope>NUCLEOTIDE SEQUENCE</scope>
    <source>
        <strain evidence="4">SOSP1-1</strain>
    </source>
</reference>
<feature type="domain" description="HTH tetR-type" evidence="3">
    <location>
        <begin position="13"/>
        <end position="73"/>
    </location>
</feature>
<dbReference type="InterPro" id="IPR050624">
    <property type="entry name" value="HTH-type_Tx_Regulator"/>
</dbReference>
<dbReference type="InterPro" id="IPR001647">
    <property type="entry name" value="HTH_TetR"/>
</dbReference>
<feature type="DNA-binding region" description="H-T-H motif" evidence="2">
    <location>
        <begin position="36"/>
        <end position="55"/>
    </location>
</feature>
<dbReference type="Gene3D" id="1.10.357.10">
    <property type="entry name" value="Tetracycline Repressor, domain 2"/>
    <property type="match status" value="1"/>
</dbReference>
<dbReference type="Pfam" id="PF00440">
    <property type="entry name" value="TetR_N"/>
    <property type="match status" value="1"/>
</dbReference>